<dbReference type="InterPro" id="IPR036567">
    <property type="entry name" value="RHF-like"/>
</dbReference>
<evidence type="ECO:0000313" key="1">
    <source>
        <dbReference type="EMBL" id="GBO93112.1"/>
    </source>
</evidence>
<dbReference type="SUPFAM" id="SSF69754">
    <property type="entry name" value="Ribosome binding protein Y (YfiA homologue)"/>
    <property type="match status" value="1"/>
</dbReference>
<dbReference type="Pfam" id="PF02482">
    <property type="entry name" value="Ribosomal_S30AE"/>
    <property type="match status" value="1"/>
</dbReference>
<dbReference type="InterPro" id="IPR003489">
    <property type="entry name" value="RHF/RaiA"/>
</dbReference>
<dbReference type="AlphaFoldDB" id="A0A388S9Z6"/>
<evidence type="ECO:0000313" key="2">
    <source>
        <dbReference type="Proteomes" id="UP000266091"/>
    </source>
</evidence>
<comment type="caution">
    <text evidence="1">The sequence shown here is derived from an EMBL/GenBank/DDBJ whole genome shotgun (WGS) entry which is preliminary data.</text>
</comment>
<gene>
    <name evidence="1" type="ORF">MESMUL_04660</name>
</gene>
<evidence type="ECO:0008006" key="3">
    <source>
        <dbReference type="Google" id="ProtNLM"/>
    </source>
</evidence>
<protein>
    <recommendedName>
        <fullName evidence="3">Ribosomal subunit interface protein</fullName>
    </recommendedName>
</protein>
<dbReference type="EMBL" id="BGZJ01000001">
    <property type="protein sequence ID" value="GBO93112.1"/>
    <property type="molecule type" value="Genomic_DNA"/>
</dbReference>
<organism evidence="1 2">
    <name type="scientific">Mesosutterella multiformis</name>
    <dbReference type="NCBI Taxonomy" id="2259133"/>
    <lineage>
        <taxon>Bacteria</taxon>
        <taxon>Pseudomonadati</taxon>
        <taxon>Pseudomonadota</taxon>
        <taxon>Betaproteobacteria</taxon>
        <taxon>Burkholderiales</taxon>
        <taxon>Sutterellaceae</taxon>
        <taxon>Mesosutterella</taxon>
    </lineage>
</organism>
<keyword evidence="2" id="KW-1185">Reference proteome</keyword>
<reference evidence="1 2" key="1">
    <citation type="journal article" date="2018" name="Int. J. Syst. Evol. Microbiol.">
        <title>Mesosutterella multiformis gen. nov., sp. nov., a member of the family Sutterellaceae and Sutterella megalosphaeroides sp. nov., isolated from human faeces.</title>
        <authorList>
            <person name="Sakamoto M."/>
            <person name="Ikeyama N."/>
            <person name="Kunihiro T."/>
            <person name="Iino T."/>
            <person name="Yuki M."/>
            <person name="Ohkuma M."/>
        </authorList>
    </citation>
    <scope>NUCLEOTIDE SEQUENCE [LARGE SCALE GENOMIC DNA]</scope>
    <source>
        <strain evidence="1 2">4NBBH2</strain>
    </source>
</reference>
<dbReference type="Gene3D" id="3.30.160.100">
    <property type="entry name" value="Ribosome hibernation promotion factor-like"/>
    <property type="match status" value="1"/>
</dbReference>
<accession>A0A388S9Z6</accession>
<accession>A0A401LKN1</accession>
<dbReference type="OrthoDB" id="9154103at2"/>
<dbReference type="RefSeq" id="WP_022442709.1">
    <property type="nucleotide sequence ID" value="NZ_BGZJ01000001.1"/>
</dbReference>
<sequence length="101" mass="11063">MLQTPQVVFHGISRSPAVEAAINEKVEALTKFDSRLGAVRATISLDGHQTTNEFNVRLDFVTSGKNVVINRKGTDVIAALNEAFDIAERSIKEEAAKLRQP</sequence>
<proteinExistence type="predicted"/>
<dbReference type="Proteomes" id="UP000266091">
    <property type="component" value="Unassembled WGS sequence"/>
</dbReference>
<name>A0A388S9Z6_9BURK</name>